<keyword evidence="2" id="KW-1185">Reference proteome</keyword>
<name>A0A371Q8A4_STRIH</name>
<evidence type="ECO:0000313" key="1">
    <source>
        <dbReference type="EMBL" id="REK90922.1"/>
    </source>
</evidence>
<dbReference type="Proteomes" id="UP000262477">
    <property type="component" value="Unassembled WGS sequence"/>
</dbReference>
<dbReference type="AlphaFoldDB" id="A0A371Q8A4"/>
<dbReference type="EMBL" id="QUAC01000052">
    <property type="protein sequence ID" value="REK90922.1"/>
    <property type="molecule type" value="Genomic_DNA"/>
</dbReference>
<protein>
    <submittedName>
        <fullName evidence="1">Uncharacterized protein</fullName>
    </submittedName>
</protein>
<accession>A0A371Q8A4</accession>
<sequence>MTILPVFVSVRNWQSTFGAVLDVSAVTFAVRGTVSALTTPIVPASITARHDAAISRGMRLQMPLAMTPPLEWMDDVGTPHQGWVMWAVPSDWEVGHDRGVDPA</sequence>
<proteinExistence type="predicted"/>
<reference evidence="1 2" key="1">
    <citation type="submission" date="2018-08" db="EMBL/GenBank/DDBJ databases">
        <title>Streptomyces NEAU-D10 sp. nov., a novel Actinomycete isolated from soil.</title>
        <authorList>
            <person name="Jin L."/>
        </authorList>
    </citation>
    <scope>NUCLEOTIDE SEQUENCE [LARGE SCALE GENOMIC DNA]</scope>
    <source>
        <strain evidence="1 2">NEAU-D10</strain>
    </source>
</reference>
<gene>
    <name evidence="1" type="ORF">DY245_07545</name>
</gene>
<comment type="caution">
    <text evidence="1">The sequence shown here is derived from an EMBL/GenBank/DDBJ whole genome shotgun (WGS) entry which is preliminary data.</text>
</comment>
<organism evidence="1 2">
    <name type="scientific">Streptomyces inhibens</name>
    <dbReference type="NCBI Taxonomy" id="2293571"/>
    <lineage>
        <taxon>Bacteria</taxon>
        <taxon>Bacillati</taxon>
        <taxon>Actinomycetota</taxon>
        <taxon>Actinomycetes</taxon>
        <taxon>Kitasatosporales</taxon>
        <taxon>Streptomycetaceae</taxon>
        <taxon>Streptomyces</taxon>
    </lineage>
</organism>
<evidence type="ECO:0000313" key="2">
    <source>
        <dbReference type="Proteomes" id="UP000262477"/>
    </source>
</evidence>